<evidence type="ECO:0000313" key="3">
    <source>
        <dbReference type="Proteomes" id="UP000601041"/>
    </source>
</evidence>
<dbReference type="Proteomes" id="UP000601041">
    <property type="component" value="Unassembled WGS sequence"/>
</dbReference>
<comment type="caution">
    <text evidence="2">The sequence shown here is derived from an EMBL/GenBank/DDBJ whole genome shotgun (WGS) entry which is preliminary data.</text>
</comment>
<dbReference type="RefSeq" id="WP_142587582.1">
    <property type="nucleotide sequence ID" value="NZ_CABFWE030000005.1"/>
</dbReference>
<keyword evidence="3" id="KW-1185">Reference proteome</keyword>
<feature type="region of interest" description="Disordered" evidence="1">
    <location>
        <begin position="63"/>
        <end position="88"/>
    </location>
</feature>
<protein>
    <submittedName>
        <fullName evidence="2">Uncharacterized protein</fullName>
    </submittedName>
</protein>
<sequence length="134" mass="14725">MNAAIIVLTILGCDDTATECHYVSTSERRWPTIELCTADSEAELASHANAPYPMVIAVCQRPGESEAAATPPDPTITQNPETDLTQEAKSDLASRAIERVRAVLPTTEGVRTLMRQPIRLVEESYSWVAKKLRD</sequence>
<name>A0ABM8PK19_9HYPH</name>
<organism evidence="2 3">
    <name type="scientific">Pseudorhizobium halotolerans</name>
    <dbReference type="NCBI Taxonomy" id="1233081"/>
    <lineage>
        <taxon>Bacteria</taxon>
        <taxon>Pseudomonadati</taxon>
        <taxon>Pseudomonadota</taxon>
        <taxon>Alphaproteobacteria</taxon>
        <taxon>Hyphomicrobiales</taxon>
        <taxon>Rhizobiaceae</taxon>
        <taxon>Rhizobium/Agrobacterium group</taxon>
        <taxon>Pseudorhizobium</taxon>
    </lineage>
</organism>
<feature type="compositionally biased region" description="Polar residues" evidence="1">
    <location>
        <begin position="75"/>
        <end position="85"/>
    </location>
</feature>
<accession>A0ABM8PK19</accession>
<evidence type="ECO:0000256" key="1">
    <source>
        <dbReference type="SAM" id="MobiDB-lite"/>
    </source>
</evidence>
<gene>
    <name evidence="2" type="ORF">RHAB21_02239</name>
</gene>
<reference evidence="2 3" key="1">
    <citation type="submission" date="2020-11" db="EMBL/GenBank/DDBJ databases">
        <authorList>
            <person name="Lassalle F."/>
        </authorList>
    </citation>
    <scope>NUCLEOTIDE SEQUENCE [LARGE SCALE GENOMIC DNA]</scope>
    <source>
        <strain evidence="2 3">AB21</strain>
    </source>
</reference>
<evidence type="ECO:0000313" key="2">
    <source>
        <dbReference type="EMBL" id="CAD7034275.1"/>
    </source>
</evidence>
<dbReference type="EMBL" id="CABFWE030000005">
    <property type="protein sequence ID" value="CAD7034275.1"/>
    <property type="molecule type" value="Genomic_DNA"/>
</dbReference>
<proteinExistence type="predicted"/>